<feature type="repeat" description="TPR" evidence="3">
    <location>
        <begin position="196"/>
        <end position="229"/>
    </location>
</feature>
<proteinExistence type="predicted"/>
<sequence>MDTNPDSSRSRRTPEAATNGGPAAAAAELLRTGLQEFHRENEGEALDCFLEVISRSPDNLRAHYLAALCASILGDEDTLEQVCNGALKQGPRHPYAIACDAVRYVNLGNFSRAEYLFELALAALPNESEIHLGLGLLYEAAGDEAKGAEVYRRVLELAPDNVRARVSLGISYALEGEYASALAEYERAKALDPLIENPHQRLGRDYYNDGMIEEAAAEFEVAINEEPDAAGAWFYLMDCRNRLGLTDAAIDAYTEIRRRFDSQPEVTSGYFEFFRMHREAIAALTEMARRFPEDADVQLRLSEARRAAGDAAGAKAAAERALELDPNDPRALMQLAELEFAAGGYEAALELARRTIAASRYEQWPYALAADALVYLGRGEDAEEMMKQMERARGEAWERYQARFSGRPEPPEVDSRSA</sequence>
<dbReference type="SMART" id="SM00028">
    <property type="entry name" value="TPR"/>
    <property type="match status" value="8"/>
</dbReference>
<evidence type="ECO:0000256" key="1">
    <source>
        <dbReference type="ARBA" id="ARBA00022737"/>
    </source>
</evidence>
<evidence type="ECO:0000313" key="5">
    <source>
        <dbReference type="EMBL" id="HGK27463.1"/>
    </source>
</evidence>
<dbReference type="InterPro" id="IPR051012">
    <property type="entry name" value="CellSynth/LPSAsmb/PSIAsmb"/>
</dbReference>
<gene>
    <name evidence="5" type="ORF">ENS41_00715</name>
</gene>
<dbReference type="InterPro" id="IPR019734">
    <property type="entry name" value="TPR_rpt"/>
</dbReference>
<feature type="region of interest" description="Disordered" evidence="4">
    <location>
        <begin position="1"/>
        <end position="23"/>
    </location>
</feature>
<dbReference type="PROSITE" id="PS50005">
    <property type="entry name" value="TPR"/>
    <property type="match status" value="4"/>
</dbReference>
<dbReference type="PANTHER" id="PTHR45586:SF1">
    <property type="entry name" value="LIPOPOLYSACCHARIDE ASSEMBLY PROTEIN B"/>
    <property type="match status" value="1"/>
</dbReference>
<dbReference type="Gene3D" id="1.25.40.10">
    <property type="entry name" value="Tetratricopeptide repeat domain"/>
    <property type="match status" value="3"/>
</dbReference>
<feature type="repeat" description="TPR" evidence="3">
    <location>
        <begin position="295"/>
        <end position="328"/>
    </location>
</feature>
<dbReference type="PANTHER" id="PTHR45586">
    <property type="entry name" value="TPR REPEAT-CONTAINING PROTEIN PA4667"/>
    <property type="match status" value="1"/>
</dbReference>
<dbReference type="Pfam" id="PF13432">
    <property type="entry name" value="TPR_16"/>
    <property type="match status" value="2"/>
</dbReference>
<organism evidence="5">
    <name type="scientific">candidate division WOR-3 bacterium</name>
    <dbReference type="NCBI Taxonomy" id="2052148"/>
    <lineage>
        <taxon>Bacteria</taxon>
        <taxon>Bacteria division WOR-3</taxon>
    </lineage>
</organism>
<name>A0A7C4CA94_UNCW3</name>
<keyword evidence="2 3" id="KW-0802">TPR repeat</keyword>
<dbReference type="EMBL" id="DSUT01000013">
    <property type="protein sequence ID" value="HGK27463.1"/>
    <property type="molecule type" value="Genomic_DNA"/>
</dbReference>
<dbReference type="Pfam" id="PF14559">
    <property type="entry name" value="TPR_19"/>
    <property type="match status" value="1"/>
</dbReference>
<accession>A0A7C4CA94</accession>
<evidence type="ECO:0000256" key="3">
    <source>
        <dbReference type="PROSITE-ProRule" id="PRU00339"/>
    </source>
</evidence>
<protein>
    <submittedName>
        <fullName evidence="5">Tetratricopeptide repeat protein</fullName>
    </submittedName>
</protein>
<feature type="repeat" description="TPR" evidence="3">
    <location>
        <begin position="162"/>
        <end position="195"/>
    </location>
</feature>
<dbReference type="AlphaFoldDB" id="A0A7C4CA94"/>
<dbReference type="SUPFAM" id="SSF48452">
    <property type="entry name" value="TPR-like"/>
    <property type="match status" value="3"/>
</dbReference>
<reference evidence="5" key="1">
    <citation type="journal article" date="2020" name="mSystems">
        <title>Genome- and Community-Level Interaction Insights into Carbon Utilization and Element Cycling Functions of Hydrothermarchaeota in Hydrothermal Sediment.</title>
        <authorList>
            <person name="Zhou Z."/>
            <person name="Liu Y."/>
            <person name="Xu W."/>
            <person name="Pan J."/>
            <person name="Luo Z.H."/>
            <person name="Li M."/>
        </authorList>
    </citation>
    <scope>NUCLEOTIDE SEQUENCE [LARGE SCALE GENOMIC DNA]</scope>
    <source>
        <strain evidence="5">SpSt-488</strain>
    </source>
</reference>
<dbReference type="InterPro" id="IPR011990">
    <property type="entry name" value="TPR-like_helical_dom_sf"/>
</dbReference>
<feature type="repeat" description="TPR" evidence="3">
    <location>
        <begin position="128"/>
        <end position="161"/>
    </location>
</feature>
<keyword evidence="1" id="KW-0677">Repeat</keyword>
<evidence type="ECO:0000256" key="2">
    <source>
        <dbReference type="ARBA" id="ARBA00022803"/>
    </source>
</evidence>
<evidence type="ECO:0000256" key="4">
    <source>
        <dbReference type="SAM" id="MobiDB-lite"/>
    </source>
</evidence>
<comment type="caution">
    <text evidence="5">The sequence shown here is derived from an EMBL/GenBank/DDBJ whole genome shotgun (WGS) entry which is preliminary data.</text>
</comment>